<evidence type="ECO:0000313" key="7">
    <source>
        <dbReference type="EMBL" id="TWH83619.1"/>
    </source>
</evidence>
<evidence type="ECO:0000259" key="5">
    <source>
        <dbReference type="Pfam" id="PF25917"/>
    </source>
</evidence>
<dbReference type="PANTHER" id="PTHR32347:SF23">
    <property type="entry name" value="BLL5650 PROTEIN"/>
    <property type="match status" value="1"/>
</dbReference>
<gene>
    <name evidence="7" type="ORF">LY60_00230</name>
</gene>
<dbReference type="PRINTS" id="PR01490">
    <property type="entry name" value="RTXTOXIND"/>
</dbReference>
<protein>
    <submittedName>
        <fullName evidence="7">HlyD family secretion protein</fullName>
    </submittedName>
</protein>
<feature type="domain" description="Multidrug resistance protein MdtA-like barrel-sandwich hybrid" evidence="5">
    <location>
        <begin position="62"/>
        <end position="321"/>
    </location>
</feature>
<keyword evidence="4" id="KW-0472">Membrane</keyword>
<dbReference type="InterPro" id="IPR058636">
    <property type="entry name" value="Beta-barrel_YknX"/>
</dbReference>
<keyword evidence="4" id="KW-0812">Transmembrane</keyword>
<dbReference type="Proteomes" id="UP000315343">
    <property type="component" value="Unassembled WGS sequence"/>
</dbReference>
<proteinExistence type="predicted"/>
<dbReference type="Gene3D" id="2.40.50.100">
    <property type="match status" value="2"/>
</dbReference>
<dbReference type="Pfam" id="PF25990">
    <property type="entry name" value="Beta-barrel_YknX"/>
    <property type="match status" value="1"/>
</dbReference>
<dbReference type="RefSeq" id="WP_145078805.1">
    <property type="nucleotide sequence ID" value="NZ_JBCFAR010000006.1"/>
</dbReference>
<feature type="domain" description="YknX-like beta-barrel" evidence="6">
    <location>
        <begin position="334"/>
        <end position="413"/>
    </location>
</feature>
<organism evidence="7 8">
    <name type="scientific">Sedimentibacter saalensis</name>
    <dbReference type="NCBI Taxonomy" id="130788"/>
    <lineage>
        <taxon>Bacteria</taxon>
        <taxon>Bacillati</taxon>
        <taxon>Bacillota</taxon>
        <taxon>Tissierellia</taxon>
        <taxon>Sedimentibacter</taxon>
    </lineage>
</organism>
<evidence type="ECO:0000256" key="2">
    <source>
        <dbReference type="ARBA" id="ARBA00023054"/>
    </source>
</evidence>
<evidence type="ECO:0000259" key="6">
    <source>
        <dbReference type="Pfam" id="PF25990"/>
    </source>
</evidence>
<name>A0A562JKB3_9FIRM</name>
<keyword evidence="8" id="KW-1185">Reference proteome</keyword>
<dbReference type="InterPro" id="IPR058625">
    <property type="entry name" value="MdtA-like_BSH"/>
</dbReference>
<dbReference type="GO" id="GO:0030313">
    <property type="term" value="C:cell envelope"/>
    <property type="evidence" value="ECO:0007669"/>
    <property type="project" value="UniProtKB-SubCell"/>
</dbReference>
<evidence type="ECO:0000256" key="4">
    <source>
        <dbReference type="SAM" id="Phobius"/>
    </source>
</evidence>
<comment type="caution">
    <text evidence="7">The sequence shown here is derived from an EMBL/GenBank/DDBJ whole genome shotgun (WGS) entry which is preliminary data.</text>
</comment>
<dbReference type="PANTHER" id="PTHR32347">
    <property type="entry name" value="EFFLUX SYSTEM COMPONENT YKNX-RELATED"/>
    <property type="match status" value="1"/>
</dbReference>
<dbReference type="EMBL" id="VLKH01000001">
    <property type="protein sequence ID" value="TWH83619.1"/>
    <property type="molecule type" value="Genomic_DNA"/>
</dbReference>
<dbReference type="AlphaFoldDB" id="A0A562JKB3"/>
<sequence length="416" mass="44253">MKGLLEKLNKTINKDWFSKNIKSITIALVVIVCALGITIGTTKIYGGSMESGARQGIVSAKDVSINTKIPGRIVKFYVEEGQQVKIGDPIVEISSEEIQAKKLQLEAQVAQAQAGVDASQAALEMAQGAYEVAQERVKQAEAGVIASQSQRNMAAAVNEKAENGARTQEVAQAESAYNLWKSTYDRAVVLNEGGAISNQKLEEIKTQMNVAEQTLSMAKEGARTEDKKAASAQLSLAEAGILSSNSLLNQACEASNIALAQVSQAQAGLAASQGKLDQAKAGLQEVEVYLKDTVIKSPIDGTITAINSDEGELVSTGTSIGTVSNLDKCWISINLDENKLEGVSEGQTVDVTLAAYKNKKYIGTVVTINKEPDFAVKKATNENGSFDIVSFGVKIEIDNLDQSIRPGMTAMVNFAN</sequence>
<reference evidence="7 8" key="1">
    <citation type="submission" date="2019-07" db="EMBL/GenBank/DDBJ databases">
        <title>Genomic Encyclopedia of Type Strains, Phase I: the one thousand microbial genomes (KMG-I) project.</title>
        <authorList>
            <person name="Kyrpides N."/>
        </authorList>
    </citation>
    <scope>NUCLEOTIDE SEQUENCE [LARGE SCALE GENOMIC DNA]</scope>
    <source>
        <strain evidence="7 8">DSM 13558</strain>
    </source>
</reference>
<dbReference type="InterPro" id="IPR050465">
    <property type="entry name" value="UPF0194_transport"/>
</dbReference>
<dbReference type="OrthoDB" id="250565at2"/>
<evidence type="ECO:0000313" key="8">
    <source>
        <dbReference type="Proteomes" id="UP000315343"/>
    </source>
</evidence>
<feature type="transmembrane region" description="Helical" evidence="4">
    <location>
        <begin position="21"/>
        <end position="40"/>
    </location>
</feature>
<evidence type="ECO:0000256" key="1">
    <source>
        <dbReference type="ARBA" id="ARBA00004196"/>
    </source>
</evidence>
<feature type="coiled-coil region" evidence="3">
    <location>
        <begin position="93"/>
        <end position="143"/>
    </location>
</feature>
<keyword evidence="4" id="KW-1133">Transmembrane helix</keyword>
<comment type="subcellular location">
    <subcellularLocation>
        <location evidence="1">Cell envelope</location>
    </subcellularLocation>
</comment>
<accession>A0A562JKB3</accession>
<dbReference type="Pfam" id="PF25917">
    <property type="entry name" value="BSH_RND"/>
    <property type="match status" value="1"/>
</dbReference>
<evidence type="ECO:0000256" key="3">
    <source>
        <dbReference type="SAM" id="Coils"/>
    </source>
</evidence>
<dbReference type="Gene3D" id="2.40.30.170">
    <property type="match status" value="1"/>
</dbReference>
<dbReference type="SUPFAM" id="SSF111369">
    <property type="entry name" value="HlyD-like secretion proteins"/>
    <property type="match status" value="2"/>
</dbReference>
<keyword evidence="2 3" id="KW-0175">Coiled coil</keyword>
<dbReference type="Gene3D" id="1.10.287.470">
    <property type="entry name" value="Helix hairpin bin"/>
    <property type="match status" value="1"/>
</dbReference>